<dbReference type="RefSeq" id="WP_127780604.1">
    <property type="nucleotide sequence ID" value="NZ_SADD01000007.1"/>
</dbReference>
<protein>
    <recommendedName>
        <fullName evidence="6">Lipoprotein</fullName>
    </recommendedName>
</protein>
<dbReference type="InterPro" id="IPR006969">
    <property type="entry name" value="Stig-like"/>
</dbReference>
<reference evidence="4 5" key="1">
    <citation type="submission" date="2019-01" db="EMBL/GenBank/DDBJ databases">
        <title>Lujinxingia litoralis gen. nov., sp. nov. and Lujinxingia sediminis gen. nov., sp. nov., new members in the order Bradymonadales, isolated from coastal sediment.</title>
        <authorList>
            <person name="Li C.-M."/>
        </authorList>
    </citation>
    <scope>NUCLEOTIDE SEQUENCE [LARGE SCALE GENOMIC DNA]</scope>
    <source>
        <strain evidence="4 5">SEH01</strain>
    </source>
</reference>
<proteinExistence type="predicted"/>
<organism evidence="4 5">
    <name type="scientific">Lujinxingia sediminis</name>
    <dbReference type="NCBI Taxonomy" id="2480984"/>
    <lineage>
        <taxon>Bacteria</taxon>
        <taxon>Deltaproteobacteria</taxon>
        <taxon>Bradymonadales</taxon>
        <taxon>Lujinxingiaceae</taxon>
        <taxon>Lujinxingia</taxon>
    </lineage>
</organism>
<keyword evidence="5" id="KW-1185">Reference proteome</keyword>
<evidence type="ECO:0000313" key="5">
    <source>
        <dbReference type="Proteomes" id="UP000282926"/>
    </source>
</evidence>
<keyword evidence="1 3" id="KW-0732">Signal</keyword>
<evidence type="ECO:0000313" key="4">
    <source>
        <dbReference type="EMBL" id="RVU43232.1"/>
    </source>
</evidence>
<dbReference type="Proteomes" id="UP000282926">
    <property type="component" value="Unassembled WGS sequence"/>
</dbReference>
<accession>A0ABY0CSS4</accession>
<evidence type="ECO:0000256" key="3">
    <source>
        <dbReference type="SAM" id="SignalP"/>
    </source>
</evidence>
<gene>
    <name evidence="4" type="ORF">EA187_13565</name>
</gene>
<dbReference type="Pfam" id="PF04885">
    <property type="entry name" value="Stig1"/>
    <property type="match status" value="1"/>
</dbReference>
<feature type="signal peptide" evidence="3">
    <location>
        <begin position="1"/>
        <end position="24"/>
    </location>
</feature>
<dbReference type="EMBL" id="SADD01000007">
    <property type="protein sequence ID" value="RVU43232.1"/>
    <property type="molecule type" value="Genomic_DNA"/>
</dbReference>
<sequence>MLLPSPLHALRLSLCLAMALSATACSPEHSRACEVDANCFVDEQCIAGFCQFDPTPEGDTNADAEAPDAEEDTDAREPDAEDDANTDAEEDTDVEAPDTEEDTDVEASDAEDATIDPSPICLDHQSICDNRCVDLHYDSSACGNCAITCNSDQECIEGSCAQRLDTAPQTGTIGTDTSGGFGIDMTLDDASRPHITHISNATDTTLHYLRWDGQQWRGEFSHPVEGLRPTRIALDVNNRPHILFGDPTSTTSETLRYAAPSDGVWHVETVATPRFARDFDLALAPDGSPRVVFVNANDEVTLATRTSPDLWEHTLVDHQNTAGSSVAIAVDQQGLTHIAYQRFTNGGELIYATSTSTGWDKTSLASTHNGGLGISMTLDPQDRARIAARANTPANPAILYLHNTSEADPRVWSELVFPLESNATTASTSIALFLGTLPLIGFQQDTSARIILYDGSFSALDAIDASNTGRTALSAGANQLIQAALQAPGGGLYYFINR</sequence>
<dbReference type="SUPFAM" id="SSF89372">
    <property type="entry name" value="Fucose-specific lectin"/>
    <property type="match status" value="1"/>
</dbReference>
<comment type="caution">
    <text evidence="4">The sequence shown here is derived from an EMBL/GenBank/DDBJ whole genome shotgun (WGS) entry which is preliminary data.</text>
</comment>
<feature type="compositionally biased region" description="Acidic residues" evidence="2">
    <location>
        <begin position="60"/>
        <end position="114"/>
    </location>
</feature>
<evidence type="ECO:0008006" key="6">
    <source>
        <dbReference type="Google" id="ProtNLM"/>
    </source>
</evidence>
<name>A0ABY0CSS4_9DELT</name>
<evidence type="ECO:0000256" key="1">
    <source>
        <dbReference type="ARBA" id="ARBA00022729"/>
    </source>
</evidence>
<feature type="region of interest" description="Disordered" evidence="2">
    <location>
        <begin position="56"/>
        <end position="117"/>
    </location>
</feature>
<feature type="chain" id="PRO_5046287624" description="Lipoprotein" evidence="3">
    <location>
        <begin position="25"/>
        <end position="498"/>
    </location>
</feature>
<evidence type="ECO:0000256" key="2">
    <source>
        <dbReference type="SAM" id="MobiDB-lite"/>
    </source>
</evidence>
<dbReference type="Gene3D" id="2.120.10.70">
    <property type="entry name" value="Fucose-specific lectin"/>
    <property type="match status" value="1"/>
</dbReference>